<keyword evidence="6 7" id="KW-0961">Cell wall biogenesis/degradation</keyword>
<evidence type="ECO:0000256" key="7">
    <source>
        <dbReference type="PROSITE-ProRule" id="PRU01373"/>
    </source>
</evidence>
<evidence type="ECO:0000256" key="2">
    <source>
        <dbReference type="ARBA" id="ARBA00005992"/>
    </source>
</evidence>
<dbReference type="EMBL" id="JAEKJA010000001">
    <property type="protein sequence ID" value="MBJ3774205.1"/>
    <property type="molecule type" value="Genomic_DNA"/>
</dbReference>
<evidence type="ECO:0000256" key="4">
    <source>
        <dbReference type="ARBA" id="ARBA00022960"/>
    </source>
</evidence>
<organism evidence="10 11">
    <name type="scientific">Acuticoccus mangrovi</name>
    <dbReference type="NCBI Taxonomy" id="2796142"/>
    <lineage>
        <taxon>Bacteria</taxon>
        <taxon>Pseudomonadati</taxon>
        <taxon>Pseudomonadota</taxon>
        <taxon>Alphaproteobacteria</taxon>
        <taxon>Hyphomicrobiales</taxon>
        <taxon>Amorphaceae</taxon>
        <taxon>Acuticoccus</taxon>
    </lineage>
</organism>
<comment type="similarity">
    <text evidence="2">Belongs to the YkuD family.</text>
</comment>
<dbReference type="Proteomes" id="UP000609531">
    <property type="component" value="Unassembled WGS sequence"/>
</dbReference>
<evidence type="ECO:0000256" key="5">
    <source>
        <dbReference type="ARBA" id="ARBA00022984"/>
    </source>
</evidence>
<keyword evidence="4 7" id="KW-0133">Cell shape</keyword>
<comment type="caution">
    <text evidence="10">The sequence shown here is derived from an EMBL/GenBank/DDBJ whole genome shotgun (WGS) entry which is preliminary data.</text>
</comment>
<dbReference type="SUPFAM" id="SSF141523">
    <property type="entry name" value="L,D-transpeptidase catalytic domain-like"/>
    <property type="match status" value="1"/>
</dbReference>
<dbReference type="GO" id="GO:0004180">
    <property type="term" value="F:carboxypeptidase activity"/>
    <property type="evidence" value="ECO:0007669"/>
    <property type="project" value="UniProtKB-ARBA"/>
</dbReference>
<evidence type="ECO:0000256" key="1">
    <source>
        <dbReference type="ARBA" id="ARBA00004752"/>
    </source>
</evidence>
<feature type="region of interest" description="Disordered" evidence="8">
    <location>
        <begin position="327"/>
        <end position="390"/>
    </location>
</feature>
<dbReference type="CDD" id="cd16913">
    <property type="entry name" value="YkuD_like"/>
    <property type="match status" value="1"/>
</dbReference>
<name>A0A934MET0_9HYPH</name>
<dbReference type="GO" id="GO:0009252">
    <property type="term" value="P:peptidoglycan biosynthetic process"/>
    <property type="evidence" value="ECO:0007669"/>
    <property type="project" value="UniProtKB-KW"/>
</dbReference>
<evidence type="ECO:0000256" key="8">
    <source>
        <dbReference type="SAM" id="MobiDB-lite"/>
    </source>
</evidence>
<dbReference type="PANTHER" id="PTHR36699:SF1">
    <property type="entry name" value="L,D-TRANSPEPTIDASE YAFK-RELATED"/>
    <property type="match status" value="1"/>
</dbReference>
<accession>A0A934MET0</accession>
<evidence type="ECO:0000256" key="6">
    <source>
        <dbReference type="ARBA" id="ARBA00023316"/>
    </source>
</evidence>
<dbReference type="GO" id="GO:0008360">
    <property type="term" value="P:regulation of cell shape"/>
    <property type="evidence" value="ECO:0007669"/>
    <property type="project" value="UniProtKB-UniRule"/>
</dbReference>
<proteinExistence type="inferred from homology"/>
<dbReference type="PANTHER" id="PTHR36699">
    <property type="entry name" value="LD-TRANSPEPTIDASE"/>
    <property type="match status" value="1"/>
</dbReference>
<evidence type="ECO:0000256" key="3">
    <source>
        <dbReference type="ARBA" id="ARBA00022679"/>
    </source>
</evidence>
<evidence type="ECO:0000259" key="9">
    <source>
        <dbReference type="PROSITE" id="PS52029"/>
    </source>
</evidence>
<dbReference type="AlphaFoldDB" id="A0A934MET0"/>
<gene>
    <name evidence="10" type="ORF">JCR33_00795</name>
</gene>
<feature type="compositionally biased region" description="Low complexity" evidence="8">
    <location>
        <begin position="404"/>
        <end position="437"/>
    </location>
</feature>
<evidence type="ECO:0000313" key="11">
    <source>
        <dbReference type="Proteomes" id="UP000609531"/>
    </source>
</evidence>
<feature type="domain" description="L,D-TPase catalytic" evidence="9">
    <location>
        <begin position="80"/>
        <end position="211"/>
    </location>
</feature>
<dbReference type="RefSeq" id="WP_198880101.1">
    <property type="nucleotide sequence ID" value="NZ_JAEKJA010000001.1"/>
</dbReference>
<reference evidence="10" key="1">
    <citation type="submission" date="2020-12" db="EMBL/GenBank/DDBJ databases">
        <title>Bacterial taxonomy.</title>
        <authorList>
            <person name="Pan X."/>
        </authorList>
    </citation>
    <scope>NUCLEOTIDE SEQUENCE</scope>
    <source>
        <strain evidence="10">B2012</strain>
    </source>
</reference>
<sequence length="484" mass="52592">MTRYLLRTPSTTATASGLPRPRGGDRLRRLSGTVAALALAGAVLAGCQVSELSTAAHLAPLPAGLERKIDRMDMKVRSPIMLRIYKEESILEVWKEDRTGKFQLLKEYPICAWSGELGPKLKEGDRQAPEGFYLVSRAQMNPNSSYHLSFNLGFPNSFDRSLSRTGSNLMVHGDCSSRGCYAMEDEPVQEIYALAREAFAGGQRAFQVQAFPFRMTPENMARHADSENLQFWEMLKEGSDHFEVTRQPPRIDVCEHRYVFNAAGGSFNASATCPSYTVPTHIARLVEEKRDRDFAKRETVIAQMQNRENREERWAEREKAIASFFNQNRSTGPEADSAAAPAADTAVASVDDAAGTTAAGVPMPRRSPRAAPVEEASSGGFRIPNPFRRNEEPPVASVAAVDETEPAATPAPAAATPAPAAIPTPVVTPSEVPVASTAKPNEPDTEAGDTQVLGFAPAEEESGFFSSIAKGSKGLFRRAGQLFD</sequence>
<evidence type="ECO:0000313" key="10">
    <source>
        <dbReference type="EMBL" id="MBJ3774205.1"/>
    </source>
</evidence>
<feature type="active site" description="Proton donor/acceptor" evidence="7">
    <location>
        <position position="172"/>
    </location>
</feature>
<dbReference type="InterPro" id="IPR038063">
    <property type="entry name" value="Transpep_catalytic_dom"/>
</dbReference>
<dbReference type="GO" id="GO:0016740">
    <property type="term" value="F:transferase activity"/>
    <property type="evidence" value="ECO:0007669"/>
    <property type="project" value="UniProtKB-KW"/>
</dbReference>
<dbReference type="GO" id="GO:0071555">
    <property type="term" value="P:cell wall organization"/>
    <property type="evidence" value="ECO:0007669"/>
    <property type="project" value="UniProtKB-UniRule"/>
</dbReference>
<dbReference type="InterPro" id="IPR005490">
    <property type="entry name" value="LD_TPept_cat_dom"/>
</dbReference>
<feature type="active site" description="Nucleophile" evidence="7">
    <location>
        <position position="180"/>
    </location>
</feature>
<keyword evidence="11" id="KW-1185">Reference proteome</keyword>
<keyword evidence="3" id="KW-0808">Transferase</keyword>
<dbReference type="PROSITE" id="PS52029">
    <property type="entry name" value="LD_TPASE"/>
    <property type="match status" value="1"/>
</dbReference>
<keyword evidence="5 7" id="KW-0573">Peptidoglycan synthesis</keyword>
<feature type="region of interest" description="Disordered" evidence="8">
    <location>
        <begin position="404"/>
        <end position="449"/>
    </location>
</feature>
<comment type="pathway">
    <text evidence="1 7">Cell wall biogenesis; peptidoglycan biosynthesis.</text>
</comment>
<feature type="compositionally biased region" description="Low complexity" evidence="8">
    <location>
        <begin position="335"/>
        <end position="362"/>
    </location>
</feature>
<protein>
    <submittedName>
        <fullName evidence="10">Murein L,D-transpeptidase</fullName>
    </submittedName>
</protein>